<evidence type="ECO:0000256" key="1">
    <source>
        <dbReference type="ARBA" id="ARBA00004613"/>
    </source>
</evidence>
<name>A0A210QQH6_MIZYE</name>
<reference evidence="7 8" key="1">
    <citation type="journal article" date="2017" name="Nat. Ecol. Evol.">
        <title>Scallop genome provides insights into evolution of bilaterian karyotype and development.</title>
        <authorList>
            <person name="Wang S."/>
            <person name="Zhang J."/>
            <person name="Jiao W."/>
            <person name="Li J."/>
            <person name="Xun X."/>
            <person name="Sun Y."/>
            <person name="Guo X."/>
            <person name="Huan P."/>
            <person name="Dong B."/>
            <person name="Zhang L."/>
            <person name="Hu X."/>
            <person name="Sun X."/>
            <person name="Wang J."/>
            <person name="Zhao C."/>
            <person name="Wang Y."/>
            <person name="Wang D."/>
            <person name="Huang X."/>
            <person name="Wang R."/>
            <person name="Lv J."/>
            <person name="Li Y."/>
            <person name="Zhang Z."/>
            <person name="Liu B."/>
            <person name="Lu W."/>
            <person name="Hui Y."/>
            <person name="Liang J."/>
            <person name="Zhou Z."/>
            <person name="Hou R."/>
            <person name="Li X."/>
            <person name="Liu Y."/>
            <person name="Li H."/>
            <person name="Ning X."/>
            <person name="Lin Y."/>
            <person name="Zhao L."/>
            <person name="Xing Q."/>
            <person name="Dou J."/>
            <person name="Li Y."/>
            <person name="Mao J."/>
            <person name="Guo H."/>
            <person name="Dou H."/>
            <person name="Li T."/>
            <person name="Mu C."/>
            <person name="Jiang W."/>
            <person name="Fu Q."/>
            <person name="Fu X."/>
            <person name="Miao Y."/>
            <person name="Liu J."/>
            <person name="Yu Q."/>
            <person name="Li R."/>
            <person name="Liao H."/>
            <person name="Li X."/>
            <person name="Kong Y."/>
            <person name="Jiang Z."/>
            <person name="Chourrout D."/>
            <person name="Li R."/>
            <person name="Bao Z."/>
        </authorList>
    </citation>
    <scope>NUCLEOTIDE SEQUENCE [LARGE SCALE GENOMIC DNA]</scope>
    <source>
        <strain evidence="7 8">PY_sf001</strain>
    </source>
</reference>
<dbReference type="PANTHER" id="PTHR22923">
    <property type="entry name" value="CEREBELLIN-RELATED"/>
    <property type="match status" value="1"/>
</dbReference>
<sequence>MLPCLLFLVIGMVGGETCDVVFQDSTHAKASVQECITSMMQDFVSEFESARKSDIKLIKSMQIEIENLKADNLLNRKEIDQLKYAYQKQERQYQQLSTESSERVDIIDRLKIKLDNITLENGYMKDNLDSLSKAYLQKDKKFERSVLTPRTHREPITDVPGDLSPSNHAPARSVFSSSGDSEITPVAFHAILAHQVIDPGNDHELSFEHVITNTGNYYSHNTGAFTAYQPGSYVFTWEITASTSQFIDTHLLRNGDVVGSIRTWGYSGSGSTSSGTAVLALDSRDEVLVRVGDHTSGADVLPTYTMFSGFRLC</sequence>
<dbReference type="InterPro" id="IPR008983">
    <property type="entry name" value="Tumour_necrosis_fac-like_dom"/>
</dbReference>
<proteinExistence type="predicted"/>
<dbReference type="Gene3D" id="2.60.120.40">
    <property type="match status" value="1"/>
</dbReference>
<keyword evidence="3 5" id="KW-0732">Signal</keyword>
<dbReference type="SUPFAM" id="SSF49842">
    <property type="entry name" value="TNF-like"/>
    <property type="match status" value="1"/>
</dbReference>
<evidence type="ECO:0000313" key="8">
    <source>
        <dbReference type="Proteomes" id="UP000242188"/>
    </source>
</evidence>
<accession>A0A210QQH6</accession>
<dbReference type="InterPro" id="IPR050822">
    <property type="entry name" value="Cerebellin_Synaptic_Org"/>
</dbReference>
<dbReference type="PRINTS" id="PR00007">
    <property type="entry name" value="COMPLEMNTC1Q"/>
</dbReference>
<dbReference type="InterPro" id="IPR001073">
    <property type="entry name" value="C1q_dom"/>
</dbReference>
<dbReference type="OrthoDB" id="6161803at2759"/>
<comment type="subcellular location">
    <subcellularLocation>
        <location evidence="1">Secreted</location>
    </subcellularLocation>
</comment>
<protein>
    <submittedName>
        <fullName evidence="7">Complement C1q tumor necrosis factor-related protein 3</fullName>
    </submittedName>
</protein>
<dbReference type="SMART" id="SM00110">
    <property type="entry name" value="C1Q"/>
    <property type="match status" value="1"/>
</dbReference>
<feature type="signal peptide" evidence="5">
    <location>
        <begin position="1"/>
        <end position="15"/>
    </location>
</feature>
<comment type="caution">
    <text evidence="7">The sequence shown here is derived from an EMBL/GenBank/DDBJ whole genome shotgun (WGS) entry which is preliminary data.</text>
</comment>
<dbReference type="PROSITE" id="PS50871">
    <property type="entry name" value="C1Q"/>
    <property type="match status" value="1"/>
</dbReference>
<dbReference type="AlphaFoldDB" id="A0A210QQH6"/>
<keyword evidence="8" id="KW-1185">Reference proteome</keyword>
<evidence type="ECO:0000313" key="7">
    <source>
        <dbReference type="EMBL" id="OWF50990.1"/>
    </source>
</evidence>
<dbReference type="EMBL" id="NEDP02002410">
    <property type="protein sequence ID" value="OWF50990.1"/>
    <property type="molecule type" value="Genomic_DNA"/>
</dbReference>
<dbReference type="PANTHER" id="PTHR22923:SF116">
    <property type="entry name" value="C1Q DOMAIN-CONTAINING PROTEIN"/>
    <property type="match status" value="1"/>
</dbReference>
<dbReference type="GO" id="GO:0005576">
    <property type="term" value="C:extracellular region"/>
    <property type="evidence" value="ECO:0007669"/>
    <property type="project" value="UniProtKB-SubCell"/>
</dbReference>
<dbReference type="Pfam" id="PF00386">
    <property type="entry name" value="C1q"/>
    <property type="match status" value="1"/>
</dbReference>
<keyword evidence="2" id="KW-0964">Secreted</keyword>
<feature type="region of interest" description="Disordered" evidence="4">
    <location>
        <begin position="153"/>
        <end position="176"/>
    </location>
</feature>
<feature type="domain" description="C1q" evidence="6">
    <location>
        <begin position="181"/>
        <end position="313"/>
    </location>
</feature>
<dbReference type="Proteomes" id="UP000242188">
    <property type="component" value="Unassembled WGS sequence"/>
</dbReference>
<feature type="chain" id="PRO_5012510208" evidence="5">
    <location>
        <begin position="16"/>
        <end position="313"/>
    </location>
</feature>
<evidence type="ECO:0000256" key="5">
    <source>
        <dbReference type="SAM" id="SignalP"/>
    </source>
</evidence>
<organism evidence="7 8">
    <name type="scientific">Mizuhopecten yessoensis</name>
    <name type="common">Japanese scallop</name>
    <name type="synonym">Patinopecten yessoensis</name>
    <dbReference type="NCBI Taxonomy" id="6573"/>
    <lineage>
        <taxon>Eukaryota</taxon>
        <taxon>Metazoa</taxon>
        <taxon>Spiralia</taxon>
        <taxon>Lophotrochozoa</taxon>
        <taxon>Mollusca</taxon>
        <taxon>Bivalvia</taxon>
        <taxon>Autobranchia</taxon>
        <taxon>Pteriomorphia</taxon>
        <taxon>Pectinida</taxon>
        <taxon>Pectinoidea</taxon>
        <taxon>Pectinidae</taxon>
        <taxon>Mizuhopecten</taxon>
    </lineage>
</organism>
<evidence type="ECO:0000259" key="6">
    <source>
        <dbReference type="PROSITE" id="PS50871"/>
    </source>
</evidence>
<gene>
    <name evidence="7" type="ORF">KP79_PYT17325</name>
</gene>
<evidence type="ECO:0000256" key="2">
    <source>
        <dbReference type="ARBA" id="ARBA00022525"/>
    </source>
</evidence>
<evidence type="ECO:0000256" key="4">
    <source>
        <dbReference type="SAM" id="MobiDB-lite"/>
    </source>
</evidence>
<evidence type="ECO:0000256" key="3">
    <source>
        <dbReference type="ARBA" id="ARBA00022729"/>
    </source>
</evidence>